<comment type="caution">
    <text evidence="3">The sequence shown here is derived from an EMBL/GenBank/DDBJ whole genome shotgun (WGS) entry which is preliminary data.</text>
</comment>
<dbReference type="InterPro" id="IPR037171">
    <property type="entry name" value="NagB/RpiA_transferase-like"/>
</dbReference>
<organism evidence="3 4">
    <name type="scientific">Brachybacterium tyrofermentans</name>
    <dbReference type="NCBI Taxonomy" id="47848"/>
    <lineage>
        <taxon>Bacteria</taxon>
        <taxon>Bacillati</taxon>
        <taxon>Actinomycetota</taxon>
        <taxon>Actinomycetes</taxon>
        <taxon>Micrococcales</taxon>
        <taxon>Dermabacteraceae</taxon>
        <taxon>Brachybacterium</taxon>
    </lineage>
</organism>
<dbReference type="GeneID" id="303295609"/>
<dbReference type="PANTHER" id="PTHR43682:SF1">
    <property type="entry name" value="LACTATE UTILIZATION PROTEIN C"/>
    <property type="match status" value="1"/>
</dbReference>
<proteinExistence type="predicted"/>
<dbReference type="Pfam" id="PF02589">
    <property type="entry name" value="LUD_dom"/>
    <property type="match status" value="1"/>
</dbReference>
<keyword evidence="4" id="KW-1185">Reference proteome</keyword>
<reference evidence="4" key="1">
    <citation type="journal article" date="2019" name="Int. J. Syst. Evol. Microbiol.">
        <title>The Global Catalogue of Microorganisms (GCM) 10K type strain sequencing project: providing services to taxonomists for standard genome sequencing and annotation.</title>
        <authorList>
            <consortium name="The Broad Institute Genomics Platform"/>
            <consortium name="The Broad Institute Genome Sequencing Center for Infectious Disease"/>
            <person name="Wu L."/>
            <person name="Ma J."/>
        </authorList>
    </citation>
    <scope>NUCLEOTIDE SEQUENCE [LARGE SCALE GENOMIC DNA]</scope>
    <source>
        <strain evidence="4">CGMCC 1.16455</strain>
    </source>
</reference>
<sequence length="270" mass="29068">MSDWTDQRPVHTPGMSAKEEILARVRTALAAPRRDAVTEAEDVPRDYQRADAKQEVSTDRGKVRDVLVQRLEDYTAVVHRTTADGIPAAIATALGSARRVIVPPGLPETWTGSVDATVIQDDGTASPRDLDAIDAVLTGCHTAIALTGTIALRADDRGGRRAITLVPDHHIVVVEDEQVVLGVPKGIERMGTDPGAPWTMISGPSATSDIELSRVEGVHGPRRLDIVLVEPEPEPEPGSDSGPKHPAAPESRERRTQRTPSDQDHQEKTA</sequence>
<feature type="region of interest" description="Disordered" evidence="1">
    <location>
        <begin position="227"/>
        <end position="270"/>
    </location>
</feature>
<evidence type="ECO:0000256" key="1">
    <source>
        <dbReference type="SAM" id="MobiDB-lite"/>
    </source>
</evidence>
<dbReference type="RefSeq" id="WP_343921902.1">
    <property type="nucleotide sequence ID" value="NZ_BAAAIR010000003.1"/>
</dbReference>
<gene>
    <name evidence="3" type="ORF">ACFPK8_05200</name>
</gene>
<feature type="domain" description="LUD" evidence="2">
    <location>
        <begin position="128"/>
        <end position="229"/>
    </location>
</feature>
<evidence type="ECO:0000313" key="4">
    <source>
        <dbReference type="Proteomes" id="UP001595937"/>
    </source>
</evidence>
<accession>A0ABW0FE24</accession>
<dbReference type="Proteomes" id="UP001595937">
    <property type="component" value="Unassembled WGS sequence"/>
</dbReference>
<name>A0ABW0FE24_9MICO</name>
<dbReference type="Gene3D" id="3.40.50.10420">
    <property type="entry name" value="NagB/RpiA/CoA transferase-like"/>
    <property type="match status" value="1"/>
</dbReference>
<dbReference type="PANTHER" id="PTHR43682">
    <property type="entry name" value="LACTATE UTILIZATION PROTEIN C"/>
    <property type="match status" value="1"/>
</dbReference>
<protein>
    <submittedName>
        <fullName evidence="3">Lactate utilization protein C</fullName>
    </submittedName>
</protein>
<evidence type="ECO:0000313" key="3">
    <source>
        <dbReference type="EMBL" id="MFC5296899.1"/>
    </source>
</evidence>
<feature type="compositionally biased region" description="Basic and acidic residues" evidence="1">
    <location>
        <begin position="250"/>
        <end position="270"/>
    </location>
</feature>
<dbReference type="SUPFAM" id="SSF100950">
    <property type="entry name" value="NagB/RpiA/CoA transferase-like"/>
    <property type="match status" value="1"/>
</dbReference>
<dbReference type="InterPro" id="IPR024185">
    <property type="entry name" value="FTHF_cligase-like_sf"/>
</dbReference>
<evidence type="ECO:0000259" key="2">
    <source>
        <dbReference type="Pfam" id="PF02589"/>
    </source>
</evidence>
<dbReference type="EMBL" id="JBHSLN010000016">
    <property type="protein sequence ID" value="MFC5296899.1"/>
    <property type="molecule type" value="Genomic_DNA"/>
</dbReference>
<dbReference type="InterPro" id="IPR003741">
    <property type="entry name" value="LUD_dom"/>
</dbReference>